<dbReference type="InterPro" id="IPR001357">
    <property type="entry name" value="BRCT_dom"/>
</dbReference>
<organism evidence="3 4">
    <name type="scientific">Athelia psychrophila</name>
    <dbReference type="NCBI Taxonomy" id="1759441"/>
    <lineage>
        <taxon>Eukaryota</taxon>
        <taxon>Fungi</taxon>
        <taxon>Dikarya</taxon>
        <taxon>Basidiomycota</taxon>
        <taxon>Agaricomycotina</taxon>
        <taxon>Agaricomycetes</taxon>
        <taxon>Agaricomycetidae</taxon>
        <taxon>Atheliales</taxon>
        <taxon>Atheliaceae</taxon>
        <taxon>Athelia</taxon>
    </lineage>
</organism>
<dbReference type="Pfam" id="PF16589">
    <property type="entry name" value="BRCT_2"/>
    <property type="match status" value="1"/>
</dbReference>
<evidence type="ECO:0000256" key="1">
    <source>
        <dbReference type="SAM" id="MobiDB-lite"/>
    </source>
</evidence>
<dbReference type="GO" id="GO:0003887">
    <property type="term" value="F:DNA-directed DNA polymerase activity"/>
    <property type="evidence" value="ECO:0007669"/>
    <property type="project" value="TreeGrafter"/>
</dbReference>
<accession>A0A166FYZ1</accession>
<dbReference type="PANTHER" id="PTHR45990:SF1">
    <property type="entry name" value="DNA REPAIR PROTEIN REV1"/>
    <property type="match status" value="1"/>
</dbReference>
<sequence>MGGDLIWYRRDRQPELTRILAKREIARNAPRYTPYASKPRANGDLDAPSSKDASQIDRTLHLSSATALNKLLFTTLGDETNPITHSDIYERSEHMVSIASGHQRSERRSGVRTDYIEDRKKKLKEQHDELPPDVSVLSNVRIYINGYLSDTTDIEMKRIVTQAGGQVVNTASTATHIITSHSSLNASATHKFLHTRSKHQRFIVKPEWVTESIARCRKQPERVYAVIKDTSTMTLRF</sequence>
<dbReference type="Proteomes" id="UP000076532">
    <property type="component" value="Unassembled WGS sequence"/>
</dbReference>
<keyword evidence="4" id="KW-1185">Reference proteome</keyword>
<dbReference type="STRING" id="436010.A0A166FYZ1"/>
<dbReference type="GO" id="GO:0070987">
    <property type="term" value="P:error-free translesion synthesis"/>
    <property type="evidence" value="ECO:0007669"/>
    <property type="project" value="TreeGrafter"/>
</dbReference>
<dbReference type="AlphaFoldDB" id="A0A166FYZ1"/>
<dbReference type="SUPFAM" id="SSF52113">
    <property type="entry name" value="BRCT domain"/>
    <property type="match status" value="1"/>
</dbReference>
<dbReference type="EMBL" id="KV417584">
    <property type="protein sequence ID" value="KZP17312.1"/>
    <property type="molecule type" value="Genomic_DNA"/>
</dbReference>
<dbReference type="PANTHER" id="PTHR45990">
    <property type="entry name" value="DNA REPAIR PROTEIN REV1"/>
    <property type="match status" value="1"/>
</dbReference>
<dbReference type="SMART" id="SM00292">
    <property type="entry name" value="BRCT"/>
    <property type="match status" value="1"/>
</dbReference>
<feature type="region of interest" description="Disordered" evidence="1">
    <location>
        <begin position="30"/>
        <end position="52"/>
    </location>
</feature>
<dbReference type="PROSITE" id="PS50172">
    <property type="entry name" value="BRCT"/>
    <property type="match status" value="1"/>
</dbReference>
<dbReference type="GO" id="GO:0017125">
    <property type="term" value="F:deoxycytidyl transferase activity"/>
    <property type="evidence" value="ECO:0007669"/>
    <property type="project" value="TreeGrafter"/>
</dbReference>
<reference evidence="3 4" key="1">
    <citation type="journal article" date="2016" name="Mol. Biol. Evol.">
        <title>Comparative Genomics of Early-Diverging Mushroom-Forming Fungi Provides Insights into the Origins of Lignocellulose Decay Capabilities.</title>
        <authorList>
            <person name="Nagy L.G."/>
            <person name="Riley R."/>
            <person name="Tritt A."/>
            <person name="Adam C."/>
            <person name="Daum C."/>
            <person name="Floudas D."/>
            <person name="Sun H."/>
            <person name="Yadav J.S."/>
            <person name="Pangilinan J."/>
            <person name="Larsson K.H."/>
            <person name="Matsuura K."/>
            <person name="Barry K."/>
            <person name="Labutti K."/>
            <person name="Kuo R."/>
            <person name="Ohm R.A."/>
            <person name="Bhattacharya S.S."/>
            <person name="Shirouzu T."/>
            <person name="Yoshinaga Y."/>
            <person name="Martin F.M."/>
            <person name="Grigoriev I.V."/>
            <person name="Hibbett D.S."/>
        </authorList>
    </citation>
    <scope>NUCLEOTIDE SEQUENCE [LARGE SCALE GENOMIC DNA]</scope>
    <source>
        <strain evidence="3 4">CBS 109695</strain>
    </source>
</reference>
<dbReference type="InterPro" id="IPR036420">
    <property type="entry name" value="BRCT_dom_sf"/>
</dbReference>
<evidence type="ECO:0000313" key="3">
    <source>
        <dbReference type="EMBL" id="KZP17312.1"/>
    </source>
</evidence>
<protein>
    <recommendedName>
        <fullName evidence="2">BRCT domain-containing protein</fullName>
    </recommendedName>
</protein>
<dbReference type="OrthoDB" id="427711at2759"/>
<dbReference type="Gene3D" id="3.40.50.10190">
    <property type="entry name" value="BRCT domain"/>
    <property type="match status" value="1"/>
</dbReference>
<gene>
    <name evidence="3" type="ORF">FIBSPDRAFT_934149</name>
</gene>
<name>A0A166FYZ1_9AGAM</name>
<evidence type="ECO:0000259" key="2">
    <source>
        <dbReference type="PROSITE" id="PS50172"/>
    </source>
</evidence>
<proteinExistence type="predicted"/>
<dbReference type="GO" id="GO:0042276">
    <property type="term" value="P:error-prone translesion synthesis"/>
    <property type="evidence" value="ECO:0007669"/>
    <property type="project" value="TreeGrafter"/>
</dbReference>
<feature type="domain" description="BRCT" evidence="2">
    <location>
        <begin position="132"/>
        <end position="226"/>
    </location>
</feature>
<dbReference type="GO" id="GO:0005634">
    <property type="term" value="C:nucleus"/>
    <property type="evidence" value="ECO:0007669"/>
    <property type="project" value="TreeGrafter"/>
</dbReference>
<evidence type="ECO:0000313" key="4">
    <source>
        <dbReference type="Proteomes" id="UP000076532"/>
    </source>
</evidence>